<name>A0ABW4J606_9LACO</name>
<dbReference type="SUPFAM" id="SSF54826">
    <property type="entry name" value="Enolase N-terminal domain-like"/>
    <property type="match status" value="1"/>
</dbReference>
<evidence type="ECO:0000256" key="5">
    <source>
        <dbReference type="ARBA" id="ARBA00011973"/>
    </source>
</evidence>
<reference evidence="11" key="1">
    <citation type="journal article" date="2019" name="Int. J. Syst. Evol. Microbiol.">
        <title>The Global Catalogue of Microorganisms (GCM) 10K type strain sequencing project: providing services to taxonomists for standard genome sequencing and annotation.</title>
        <authorList>
            <consortium name="The Broad Institute Genomics Platform"/>
            <consortium name="The Broad Institute Genome Sequencing Center for Infectious Disease"/>
            <person name="Wu L."/>
            <person name="Ma J."/>
        </authorList>
    </citation>
    <scope>NUCLEOTIDE SEQUENCE [LARGE SCALE GENOMIC DNA]</scope>
    <source>
        <strain evidence="11">CCM 8896</strain>
    </source>
</reference>
<dbReference type="SUPFAM" id="SSF51604">
    <property type="entry name" value="Enolase C-terminal domain-like"/>
    <property type="match status" value="1"/>
</dbReference>
<dbReference type="Proteomes" id="UP001597267">
    <property type="component" value="Unassembled WGS sequence"/>
</dbReference>
<evidence type="ECO:0000256" key="1">
    <source>
        <dbReference type="ARBA" id="ARBA00001426"/>
    </source>
</evidence>
<dbReference type="SFLD" id="SFLDS00001">
    <property type="entry name" value="Enolase"/>
    <property type="match status" value="1"/>
</dbReference>
<comment type="cofactor">
    <cofactor evidence="2">
        <name>Mg(2+)</name>
        <dbReference type="ChEBI" id="CHEBI:18420"/>
    </cofactor>
</comment>
<comment type="similarity">
    <text evidence="4">Belongs to the mandelate racemase/muconate lactonizing enzyme family. GlucD subfamily.</text>
</comment>
<dbReference type="Gene3D" id="3.20.20.120">
    <property type="entry name" value="Enolase-like C-terminal domain"/>
    <property type="match status" value="1"/>
</dbReference>
<dbReference type="EC" id="4.2.1.40" evidence="5"/>
<keyword evidence="6" id="KW-0479">Metal-binding</keyword>
<evidence type="ECO:0000313" key="10">
    <source>
        <dbReference type="EMBL" id="MFD1671804.1"/>
    </source>
</evidence>
<keyword evidence="8" id="KW-0456">Lyase</keyword>
<dbReference type="RefSeq" id="WP_225423635.1">
    <property type="nucleotide sequence ID" value="NZ_JBHTOP010000022.1"/>
</dbReference>
<evidence type="ECO:0000313" key="11">
    <source>
        <dbReference type="Proteomes" id="UP001597267"/>
    </source>
</evidence>
<comment type="pathway">
    <text evidence="3">Carbohydrate acid metabolism; D-glucarate degradation; 2,5-dioxopentanoate from D-glucarate: step 1/2.</text>
</comment>
<gene>
    <name evidence="10" type="ORF">ACFQ5M_06850</name>
</gene>
<dbReference type="SFLD" id="SFLDG00055">
    <property type="entry name" value="glucarate_dehydratase"/>
    <property type="match status" value="1"/>
</dbReference>
<organism evidence="10 11">
    <name type="scientific">Agrilactobacillus yilanensis</name>
    <dbReference type="NCBI Taxonomy" id="2485997"/>
    <lineage>
        <taxon>Bacteria</taxon>
        <taxon>Bacillati</taxon>
        <taxon>Bacillota</taxon>
        <taxon>Bacilli</taxon>
        <taxon>Lactobacillales</taxon>
        <taxon>Lactobacillaceae</taxon>
        <taxon>Agrilactobacillus</taxon>
    </lineage>
</organism>
<dbReference type="InterPro" id="IPR029017">
    <property type="entry name" value="Enolase-like_N"/>
</dbReference>
<evidence type="ECO:0000256" key="3">
    <source>
        <dbReference type="ARBA" id="ARBA00005183"/>
    </source>
</evidence>
<dbReference type="InterPro" id="IPR013342">
    <property type="entry name" value="Mandelate_racemase_C"/>
</dbReference>
<proteinExistence type="inferred from homology"/>
<dbReference type="PANTHER" id="PTHR48080:SF4">
    <property type="entry name" value="GLUCARATE DEHYDRATASE"/>
    <property type="match status" value="1"/>
</dbReference>
<feature type="domain" description="Mandelate racemase/muconate lactonizing enzyme C-terminal" evidence="9">
    <location>
        <begin position="190"/>
        <end position="290"/>
    </location>
</feature>
<dbReference type="CDD" id="cd03323">
    <property type="entry name" value="D-glucarate_dehydratase"/>
    <property type="match status" value="1"/>
</dbReference>
<evidence type="ECO:0000259" key="9">
    <source>
        <dbReference type="SMART" id="SM00922"/>
    </source>
</evidence>
<evidence type="ECO:0000256" key="7">
    <source>
        <dbReference type="ARBA" id="ARBA00022842"/>
    </source>
</evidence>
<comment type="caution">
    <text evidence="10">The sequence shown here is derived from an EMBL/GenBank/DDBJ whole genome shotgun (WGS) entry which is preliminary data.</text>
</comment>
<dbReference type="Pfam" id="PF13378">
    <property type="entry name" value="MR_MLE_C"/>
    <property type="match status" value="1"/>
</dbReference>
<evidence type="ECO:0000256" key="4">
    <source>
        <dbReference type="ARBA" id="ARBA00009938"/>
    </source>
</evidence>
<evidence type="ECO:0000256" key="8">
    <source>
        <dbReference type="ARBA" id="ARBA00023239"/>
    </source>
</evidence>
<dbReference type="EMBL" id="JBHTOP010000022">
    <property type="protein sequence ID" value="MFD1671804.1"/>
    <property type="molecule type" value="Genomic_DNA"/>
</dbReference>
<dbReference type="InterPro" id="IPR029065">
    <property type="entry name" value="Enolase_C-like"/>
</dbReference>
<accession>A0ABW4J606</accession>
<dbReference type="InterPro" id="IPR034598">
    <property type="entry name" value="GlucD-like"/>
</dbReference>
<dbReference type="PANTHER" id="PTHR48080">
    <property type="entry name" value="D-GALACTONATE DEHYDRATASE-RELATED"/>
    <property type="match status" value="1"/>
</dbReference>
<keyword evidence="11" id="KW-1185">Reference proteome</keyword>
<evidence type="ECO:0000256" key="6">
    <source>
        <dbReference type="ARBA" id="ARBA00022723"/>
    </source>
</evidence>
<dbReference type="Gene3D" id="3.30.390.10">
    <property type="entry name" value="Enolase-like, N-terminal domain"/>
    <property type="match status" value="1"/>
</dbReference>
<comment type="catalytic activity">
    <reaction evidence="1">
        <text>D-glucarate = 5-dehydro-4-deoxy-D-glucarate + H2O</text>
        <dbReference type="Rhea" id="RHEA:14573"/>
        <dbReference type="ChEBI" id="CHEBI:15377"/>
        <dbReference type="ChEBI" id="CHEBI:30612"/>
        <dbReference type="ChEBI" id="CHEBI:42819"/>
        <dbReference type="EC" id="4.2.1.40"/>
    </reaction>
</comment>
<dbReference type="InterPro" id="IPR034593">
    <property type="entry name" value="DgoD-like"/>
</dbReference>
<evidence type="ECO:0000256" key="2">
    <source>
        <dbReference type="ARBA" id="ARBA00001946"/>
    </source>
</evidence>
<dbReference type="InterPro" id="IPR036849">
    <property type="entry name" value="Enolase-like_C_sf"/>
</dbReference>
<dbReference type="SMART" id="SM00922">
    <property type="entry name" value="MR_MLE"/>
    <property type="match status" value="1"/>
</dbReference>
<protein>
    <recommendedName>
        <fullName evidence="5">glucarate dehydratase</fullName>
        <ecNumber evidence="5">4.2.1.40</ecNumber>
    </recommendedName>
</protein>
<keyword evidence="7" id="KW-0460">Magnesium</keyword>
<sequence length="450" mass="49884">MIDPMNAIPKITSLKVVPVAGYDSMLLTLSGAHAPLFTRNIIIVTDDAGNEGIGEIHGGDDISKMLASYESIIVGRPLSEYRGILNDVRKNGWRAANDSGQGLQELDLSNLKFVVHAEAALECALLDLYGKFVNLPMCDIIGEGRQRDSVEMLGYLFYIADANKTDLNYIHDDDDSDAWGKVRRQETLTPEGIVAQAKAAQERYGFKCFKLKGGVLEGKEEMKAVKALHEAFPEARINLDPNGAWSLNEAIALTKEYGDALTYAEDPCGPENGFSGREIMSFYKNATNKPVATNMIATDWQQIYPSLMMKSVDIILADPHFWGIEGSLRVASILNDWGLTWGSHSNNHFDITLALYAQVSAAAPGNITPIDTHFIWQDGQQLCDDALQIRDGHIAIPNRPGLGININHEKLEKAHQQYLTLKHHDRDDAMAMQYLIPGWQFDSKKPTLVR</sequence>